<name>A0AAE3HK25_9GAMM</name>
<evidence type="ECO:0000256" key="1">
    <source>
        <dbReference type="SAM" id="MobiDB-lite"/>
    </source>
</evidence>
<feature type="region of interest" description="Disordered" evidence="1">
    <location>
        <begin position="332"/>
        <end position="353"/>
    </location>
</feature>
<dbReference type="Gene3D" id="3.20.20.450">
    <property type="entry name" value="EAL domain"/>
    <property type="match status" value="1"/>
</dbReference>
<dbReference type="SMART" id="SM00052">
    <property type="entry name" value="EAL"/>
    <property type="match status" value="1"/>
</dbReference>
<comment type="caution">
    <text evidence="3">The sequence shown here is derived from an EMBL/GenBank/DDBJ whole genome shotgun (WGS) entry which is preliminary data.</text>
</comment>
<dbReference type="AlphaFoldDB" id="A0AAE3HK25"/>
<dbReference type="PANTHER" id="PTHR33121:SF76">
    <property type="entry name" value="SIGNALING PROTEIN"/>
    <property type="match status" value="1"/>
</dbReference>
<sequence>MSDALLKIERSIRENDGLLTGRFSQFELFSLFQPIYSFAHKRLVGCEGLTRCVDQTGRLIPPGRLFGSTQSMQDTIHLDRLMRALHIGNFTMRKRDNAWLFLNVSPVVVINGNRHQPFFSELLKKYDFPPQRVVIEIMETAIPDENALERTVAHYQELGCMVAIDDFGAGHSNFERIWRLKPNIVKLDRIMIQRAAMDTSIRRSLGTIVALVHEMGGLVLAEGIETEQQAVMAINADIDLVQGFLFAESFNPANPSPDHAELFERINELMIRQNIDDEDEFRRSVKDYVEAFTRCANMLAAGLNIHTATEEMARMDRVMRFYLLDESGTQIGENISSQQRSKTRDPRLAPLTDTQGANWGHRPYFRRAMAHPNEVQMTRPYLSLVDARMCLTLTRMVKLQHERAVLCCDLEWRDGDQGHLPDTDTDPGFSALSD</sequence>
<dbReference type="RefSeq" id="WP_259053838.1">
    <property type="nucleotide sequence ID" value="NZ_JANUCT010000002.1"/>
</dbReference>
<dbReference type="Pfam" id="PF00563">
    <property type="entry name" value="EAL"/>
    <property type="match status" value="1"/>
</dbReference>
<dbReference type="Gene3D" id="3.30.450.20">
    <property type="entry name" value="PAS domain"/>
    <property type="match status" value="1"/>
</dbReference>
<dbReference type="InterPro" id="IPR001633">
    <property type="entry name" value="EAL_dom"/>
</dbReference>
<dbReference type="InterPro" id="IPR029151">
    <property type="entry name" value="Sensor-like_sf"/>
</dbReference>
<dbReference type="InterPro" id="IPR050706">
    <property type="entry name" value="Cyclic-di-GMP_PDE-like"/>
</dbReference>
<dbReference type="SUPFAM" id="SSF141868">
    <property type="entry name" value="EAL domain-like"/>
    <property type="match status" value="1"/>
</dbReference>
<evidence type="ECO:0000259" key="2">
    <source>
        <dbReference type="PROSITE" id="PS50883"/>
    </source>
</evidence>
<proteinExistence type="predicted"/>
<reference evidence="3" key="1">
    <citation type="submission" date="2022-08" db="EMBL/GenBank/DDBJ databases">
        <title>Genomic Encyclopedia of Type Strains, Phase III (KMG-III): the genomes of soil and plant-associated and newly described type strains.</title>
        <authorList>
            <person name="Whitman W."/>
        </authorList>
    </citation>
    <scope>NUCLEOTIDE SEQUENCE</scope>
    <source>
        <strain evidence="3">HMT 1</strain>
    </source>
</reference>
<organism evidence="3 4">
    <name type="scientific">Methylohalomonas lacus</name>
    <dbReference type="NCBI Taxonomy" id="398773"/>
    <lineage>
        <taxon>Bacteria</taxon>
        <taxon>Pseudomonadati</taxon>
        <taxon>Pseudomonadota</taxon>
        <taxon>Gammaproteobacteria</taxon>
        <taxon>Methylohalomonadales</taxon>
        <taxon>Methylohalomonadaceae</taxon>
        <taxon>Methylohalomonas</taxon>
    </lineage>
</organism>
<dbReference type="Proteomes" id="UP001204445">
    <property type="component" value="Unassembled WGS sequence"/>
</dbReference>
<dbReference type="EMBL" id="JANUCT010000002">
    <property type="protein sequence ID" value="MCS3902332.1"/>
    <property type="molecule type" value="Genomic_DNA"/>
</dbReference>
<keyword evidence="4" id="KW-1185">Reference proteome</keyword>
<dbReference type="GO" id="GO:0071111">
    <property type="term" value="F:cyclic-guanylate-specific phosphodiesterase activity"/>
    <property type="evidence" value="ECO:0007669"/>
    <property type="project" value="InterPro"/>
</dbReference>
<gene>
    <name evidence="3" type="ORF">J2T55_000328</name>
</gene>
<dbReference type="InterPro" id="IPR035919">
    <property type="entry name" value="EAL_sf"/>
</dbReference>
<evidence type="ECO:0000313" key="3">
    <source>
        <dbReference type="EMBL" id="MCS3902332.1"/>
    </source>
</evidence>
<dbReference type="PROSITE" id="PS50883">
    <property type="entry name" value="EAL"/>
    <property type="match status" value="1"/>
</dbReference>
<dbReference type="SUPFAM" id="SSF103190">
    <property type="entry name" value="Sensory domain-like"/>
    <property type="match status" value="1"/>
</dbReference>
<accession>A0AAE3HK25</accession>
<dbReference type="PANTHER" id="PTHR33121">
    <property type="entry name" value="CYCLIC DI-GMP PHOSPHODIESTERASE PDEF"/>
    <property type="match status" value="1"/>
</dbReference>
<dbReference type="CDD" id="cd01948">
    <property type="entry name" value="EAL"/>
    <property type="match status" value="1"/>
</dbReference>
<protein>
    <submittedName>
        <fullName evidence="3">EAL domain-containing protein (Putative c-di-GMP-specific phosphodiesterase class I)</fullName>
    </submittedName>
</protein>
<evidence type="ECO:0000313" key="4">
    <source>
        <dbReference type="Proteomes" id="UP001204445"/>
    </source>
</evidence>
<feature type="domain" description="EAL" evidence="2">
    <location>
        <begin position="12"/>
        <end position="263"/>
    </location>
</feature>